<dbReference type="PANTHER" id="PTHR43861:SF1">
    <property type="entry name" value="TRANS-ACONITATE 2-METHYLTRANSFERASE"/>
    <property type="match status" value="1"/>
</dbReference>
<evidence type="ECO:0000256" key="2">
    <source>
        <dbReference type="ARBA" id="ARBA00022679"/>
    </source>
</evidence>
<dbReference type="Proteomes" id="UP000572377">
    <property type="component" value="Unassembled WGS sequence"/>
</dbReference>
<reference evidence="4 5" key="1">
    <citation type="submission" date="2020-05" db="EMBL/GenBank/DDBJ databases">
        <title>Gimesia benthica sp. nov., a novel planctomycete isolated from a deep-sea water sample of the Northwest Indian Ocean.</title>
        <authorList>
            <person name="Wang J."/>
            <person name="Ruan C."/>
            <person name="Song L."/>
            <person name="Zhu Y."/>
            <person name="Li A."/>
            <person name="Zheng X."/>
            <person name="Wang L."/>
            <person name="Lu Z."/>
            <person name="Huang Y."/>
            <person name="Du W."/>
            <person name="Zhou Y."/>
            <person name="Huang L."/>
            <person name="Dai X."/>
        </authorList>
    </citation>
    <scope>NUCLEOTIDE SEQUENCE [LARGE SCALE GENOMIC DNA]</scope>
    <source>
        <strain evidence="4 5">YYQ-30</strain>
    </source>
</reference>
<dbReference type="InterPro" id="IPR041698">
    <property type="entry name" value="Methyltransf_25"/>
</dbReference>
<dbReference type="Pfam" id="PF13649">
    <property type="entry name" value="Methyltransf_25"/>
    <property type="match status" value="1"/>
</dbReference>
<dbReference type="InterPro" id="IPR029063">
    <property type="entry name" value="SAM-dependent_MTases_sf"/>
</dbReference>
<organism evidence="4 5">
    <name type="scientific">Halovulum dunhuangense</name>
    <dbReference type="NCBI Taxonomy" id="1505036"/>
    <lineage>
        <taxon>Bacteria</taxon>
        <taxon>Pseudomonadati</taxon>
        <taxon>Pseudomonadota</taxon>
        <taxon>Alphaproteobacteria</taxon>
        <taxon>Rhodobacterales</taxon>
        <taxon>Paracoccaceae</taxon>
        <taxon>Halovulum</taxon>
    </lineage>
</organism>
<dbReference type="PANTHER" id="PTHR43861">
    <property type="entry name" value="TRANS-ACONITATE 2-METHYLTRANSFERASE-RELATED"/>
    <property type="match status" value="1"/>
</dbReference>
<dbReference type="RefSeq" id="WP_171326398.1">
    <property type="nucleotide sequence ID" value="NZ_JABFBC010000002.1"/>
</dbReference>
<proteinExistence type="predicted"/>
<evidence type="ECO:0000256" key="1">
    <source>
        <dbReference type="ARBA" id="ARBA00022603"/>
    </source>
</evidence>
<dbReference type="CDD" id="cd02440">
    <property type="entry name" value="AdoMet_MTases"/>
    <property type="match status" value="1"/>
</dbReference>
<evidence type="ECO:0000259" key="3">
    <source>
        <dbReference type="Pfam" id="PF13649"/>
    </source>
</evidence>
<keyword evidence="5" id="KW-1185">Reference proteome</keyword>
<dbReference type="SUPFAM" id="SSF53335">
    <property type="entry name" value="S-adenosyl-L-methionine-dependent methyltransferases"/>
    <property type="match status" value="1"/>
</dbReference>
<evidence type="ECO:0000313" key="5">
    <source>
        <dbReference type="Proteomes" id="UP000572377"/>
    </source>
</evidence>
<keyword evidence="1 4" id="KW-0489">Methyltransferase</keyword>
<feature type="domain" description="Methyltransferase" evidence="3">
    <location>
        <begin position="46"/>
        <end position="134"/>
    </location>
</feature>
<dbReference type="GO" id="GO:0008168">
    <property type="term" value="F:methyltransferase activity"/>
    <property type="evidence" value="ECO:0007669"/>
    <property type="project" value="UniProtKB-KW"/>
</dbReference>
<keyword evidence="2 4" id="KW-0808">Transferase</keyword>
<dbReference type="GO" id="GO:0032259">
    <property type="term" value="P:methylation"/>
    <property type="evidence" value="ECO:0007669"/>
    <property type="project" value="UniProtKB-KW"/>
</dbReference>
<name>A0A849L5Y2_9RHOB</name>
<sequence>MSGDPQTLAFYDDRAADYAEFADARAETLHPQLQAFLARMPLGARILDLGCGTGWAAAAMQAQGHRADAWDASHGMAEEAKARHGIEVRVAPFHTLSARNRYDGIWCHFALQHAPRETRAPIFERLGNALRPGGLLYLGVQKGPRDWRDDMGRLYCPFREDEMTDLLTAAGFSDLEYEAGTGRNFDGTPTLNLYVRARRNG</sequence>
<dbReference type="EMBL" id="JABFBC010000002">
    <property type="protein sequence ID" value="NNU81564.1"/>
    <property type="molecule type" value="Genomic_DNA"/>
</dbReference>
<dbReference type="AlphaFoldDB" id="A0A849L5Y2"/>
<accession>A0A849L5Y2</accession>
<evidence type="ECO:0000313" key="4">
    <source>
        <dbReference type="EMBL" id="NNU81564.1"/>
    </source>
</evidence>
<dbReference type="Gene3D" id="3.40.50.150">
    <property type="entry name" value="Vaccinia Virus protein VP39"/>
    <property type="match status" value="1"/>
</dbReference>
<comment type="caution">
    <text evidence="4">The sequence shown here is derived from an EMBL/GenBank/DDBJ whole genome shotgun (WGS) entry which is preliminary data.</text>
</comment>
<gene>
    <name evidence="4" type="ORF">HMH01_14080</name>
</gene>
<protein>
    <submittedName>
        <fullName evidence="4">Methyltransferase domain-containing protein</fullName>
    </submittedName>
</protein>